<dbReference type="RefSeq" id="WP_177679498.1">
    <property type="nucleotide sequence ID" value="NZ_JACRSU010000002.1"/>
</dbReference>
<reference evidence="2" key="1">
    <citation type="submission" date="2020-08" db="EMBL/GenBank/DDBJ databases">
        <title>Genome public.</title>
        <authorList>
            <person name="Liu C."/>
            <person name="Sun Q."/>
        </authorList>
    </citation>
    <scope>NUCLEOTIDE SEQUENCE</scope>
    <source>
        <strain evidence="2">H8</strain>
    </source>
</reference>
<dbReference type="AlphaFoldDB" id="A0A926HYP6"/>
<dbReference type="PANTHER" id="PTHR43479:SF7">
    <property type="entry name" value="TETR-FAMILY TRANSCRIPTIONAL REGULATOR"/>
    <property type="match status" value="1"/>
</dbReference>
<dbReference type="InterPro" id="IPR039532">
    <property type="entry name" value="TetR_C_Firmicutes"/>
</dbReference>
<evidence type="ECO:0000259" key="1">
    <source>
        <dbReference type="Pfam" id="PF14278"/>
    </source>
</evidence>
<evidence type="ECO:0000313" key="2">
    <source>
        <dbReference type="EMBL" id="MBC8540618.1"/>
    </source>
</evidence>
<dbReference type="Pfam" id="PF14278">
    <property type="entry name" value="TetR_C_8"/>
    <property type="match status" value="1"/>
</dbReference>
<sequence>MNTPNNKRRKESIDKIEKAFIVLLQTKELDNISVSEICKITSLNRSTFYSNYIDIYDLADKVCKHLEEEFLSLYANEIKTETRSNDFSRLFHHIKENQLFYKTYFKIGNINMNITGLDTEMAQKYFDMKYIDYHIEFFKSGLNAVLKKWLNSGCKESPEEITEVIKSEYSRKF</sequence>
<protein>
    <submittedName>
        <fullName evidence="2">TetR/AcrR family transcriptional regulator</fullName>
    </submittedName>
</protein>
<dbReference type="Proteomes" id="UP000611762">
    <property type="component" value="Unassembled WGS sequence"/>
</dbReference>
<dbReference type="InterPro" id="IPR009057">
    <property type="entry name" value="Homeodomain-like_sf"/>
</dbReference>
<dbReference type="Gene3D" id="1.10.357.10">
    <property type="entry name" value="Tetracycline Repressor, domain 2"/>
    <property type="match status" value="1"/>
</dbReference>
<dbReference type="PANTHER" id="PTHR43479">
    <property type="entry name" value="ACREF/ENVCD OPERON REPRESSOR-RELATED"/>
    <property type="match status" value="1"/>
</dbReference>
<keyword evidence="3" id="KW-1185">Reference proteome</keyword>
<proteinExistence type="predicted"/>
<name>A0A926HYP6_9FIRM</name>
<dbReference type="InterPro" id="IPR050624">
    <property type="entry name" value="HTH-type_Tx_Regulator"/>
</dbReference>
<dbReference type="SUPFAM" id="SSF46689">
    <property type="entry name" value="Homeodomain-like"/>
    <property type="match status" value="1"/>
</dbReference>
<dbReference type="EMBL" id="JACRSU010000002">
    <property type="protein sequence ID" value="MBC8540618.1"/>
    <property type="molecule type" value="Genomic_DNA"/>
</dbReference>
<comment type="caution">
    <text evidence="2">The sequence shown here is derived from an EMBL/GenBank/DDBJ whole genome shotgun (WGS) entry which is preliminary data.</text>
</comment>
<organism evidence="2 3">
    <name type="scientific">Congzhengia minquanensis</name>
    <dbReference type="NCBI Taxonomy" id="2763657"/>
    <lineage>
        <taxon>Bacteria</taxon>
        <taxon>Bacillati</taxon>
        <taxon>Bacillota</taxon>
        <taxon>Clostridia</taxon>
        <taxon>Eubacteriales</taxon>
        <taxon>Oscillospiraceae</taxon>
        <taxon>Congzhengia</taxon>
    </lineage>
</organism>
<accession>A0A926HYP6</accession>
<feature type="domain" description="Transcriptional regulator TetR C-terminal Firmicutes type" evidence="1">
    <location>
        <begin position="87"/>
        <end position="166"/>
    </location>
</feature>
<evidence type="ECO:0000313" key="3">
    <source>
        <dbReference type="Proteomes" id="UP000611762"/>
    </source>
</evidence>
<gene>
    <name evidence="2" type="ORF">H8698_06475</name>
</gene>